<reference evidence="3 4" key="1">
    <citation type="journal article" date="2019" name="Int. J. Syst. Evol. Microbiol.">
        <title>The Global Catalogue of Microorganisms (GCM) 10K type strain sequencing project: providing services to taxonomists for standard genome sequencing and annotation.</title>
        <authorList>
            <consortium name="The Broad Institute Genomics Platform"/>
            <consortium name="The Broad Institute Genome Sequencing Center for Infectious Disease"/>
            <person name="Wu L."/>
            <person name="Ma J."/>
        </authorList>
    </citation>
    <scope>NUCLEOTIDE SEQUENCE [LARGE SCALE GENOMIC DNA]</scope>
    <source>
        <strain evidence="3 4">JCM 15933</strain>
    </source>
</reference>
<dbReference type="Pfam" id="PF12804">
    <property type="entry name" value="NTP_transf_3"/>
    <property type="match status" value="1"/>
</dbReference>
<name>A0ABN2ACU4_9ACTN</name>
<evidence type="ECO:0000313" key="4">
    <source>
        <dbReference type="Proteomes" id="UP001501470"/>
    </source>
</evidence>
<dbReference type="Proteomes" id="UP001501470">
    <property type="component" value="Unassembled WGS sequence"/>
</dbReference>
<feature type="region of interest" description="Disordered" evidence="1">
    <location>
        <begin position="1"/>
        <end position="20"/>
    </location>
</feature>
<evidence type="ECO:0000259" key="2">
    <source>
        <dbReference type="Pfam" id="PF12804"/>
    </source>
</evidence>
<dbReference type="CDD" id="cd04182">
    <property type="entry name" value="GT_2_like_f"/>
    <property type="match status" value="1"/>
</dbReference>
<accession>A0ABN2ACU4</accession>
<proteinExistence type="predicted"/>
<dbReference type="PANTHER" id="PTHR43777">
    <property type="entry name" value="MOLYBDENUM COFACTOR CYTIDYLYLTRANSFERASE"/>
    <property type="match status" value="1"/>
</dbReference>
<gene>
    <name evidence="3" type="ORF">GCM10009827_033990</name>
</gene>
<evidence type="ECO:0000313" key="3">
    <source>
        <dbReference type="EMBL" id="GAA1516447.1"/>
    </source>
</evidence>
<dbReference type="RefSeq" id="WP_344502892.1">
    <property type="nucleotide sequence ID" value="NZ_BAAAQD010000006.1"/>
</dbReference>
<sequence>MSKERTGGIRLHRGAPRSTEESPLSAIVGLVLAAGGGRRYGGPKALVRHHDGRLLVERAVATLREGGCTRIVVVLGAESARVRDEAQLGDARLVDNPAWKSGMGSSLRVGLAAVAEAETEADAVAVAVLLVDTPGIGPDAVARLLAAASSGSKALVTASYQGKRGHPVILGRDHWAGVSTLATADVGARAYLIAHADQVQAVPCEDIADDTDLDVPPEQ</sequence>
<dbReference type="SUPFAM" id="SSF53448">
    <property type="entry name" value="Nucleotide-diphospho-sugar transferases"/>
    <property type="match status" value="1"/>
</dbReference>
<evidence type="ECO:0000256" key="1">
    <source>
        <dbReference type="SAM" id="MobiDB-lite"/>
    </source>
</evidence>
<keyword evidence="4" id="KW-1185">Reference proteome</keyword>
<feature type="domain" description="MobA-like NTP transferase" evidence="2">
    <location>
        <begin position="29"/>
        <end position="195"/>
    </location>
</feature>
<comment type="caution">
    <text evidence="3">The sequence shown here is derived from an EMBL/GenBank/DDBJ whole genome shotgun (WGS) entry which is preliminary data.</text>
</comment>
<protein>
    <submittedName>
        <fullName evidence="3">Nucleotidyltransferase family protein</fullName>
    </submittedName>
</protein>
<dbReference type="PANTHER" id="PTHR43777:SF1">
    <property type="entry name" value="MOLYBDENUM COFACTOR CYTIDYLYLTRANSFERASE"/>
    <property type="match status" value="1"/>
</dbReference>
<organism evidence="3 4">
    <name type="scientific">Dactylosporangium maewongense</name>
    <dbReference type="NCBI Taxonomy" id="634393"/>
    <lineage>
        <taxon>Bacteria</taxon>
        <taxon>Bacillati</taxon>
        <taxon>Actinomycetota</taxon>
        <taxon>Actinomycetes</taxon>
        <taxon>Micromonosporales</taxon>
        <taxon>Micromonosporaceae</taxon>
        <taxon>Dactylosporangium</taxon>
    </lineage>
</organism>
<dbReference type="EMBL" id="BAAAQD010000006">
    <property type="protein sequence ID" value="GAA1516447.1"/>
    <property type="molecule type" value="Genomic_DNA"/>
</dbReference>
<dbReference type="InterPro" id="IPR025877">
    <property type="entry name" value="MobA-like_NTP_Trfase"/>
</dbReference>
<dbReference type="InterPro" id="IPR029044">
    <property type="entry name" value="Nucleotide-diphossugar_trans"/>
</dbReference>
<dbReference type="Gene3D" id="3.90.550.10">
    <property type="entry name" value="Spore Coat Polysaccharide Biosynthesis Protein SpsA, Chain A"/>
    <property type="match status" value="1"/>
</dbReference>